<organism evidence="1 2">
    <name type="scientific">Agaricus bisporus var. burnettii</name>
    <dbReference type="NCBI Taxonomy" id="192524"/>
    <lineage>
        <taxon>Eukaryota</taxon>
        <taxon>Fungi</taxon>
        <taxon>Dikarya</taxon>
        <taxon>Basidiomycota</taxon>
        <taxon>Agaricomycotina</taxon>
        <taxon>Agaricomycetes</taxon>
        <taxon>Agaricomycetidae</taxon>
        <taxon>Agaricales</taxon>
        <taxon>Agaricineae</taxon>
        <taxon>Agaricaceae</taxon>
        <taxon>Agaricus</taxon>
    </lineage>
</organism>
<name>A0A8H7C408_AGABI</name>
<accession>A0A8H7C408</accession>
<dbReference type="Proteomes" id="UP000629468">
    <property type="component" value="Unassembled WGS sequence"/>
</dbReference>
<proteinExistence type="predicted"/>
<comment type="caution">
    <text evidence="1">The sequence shown here is derived from an EMBL/GenBank/DDBJ whole genome shotgun (WGS) entry which is preliminary data.</text>
</comment>
<sequence length="122" mass="13737">MDDPTTSHNQNLCFRLAALYAHRIARSGGPPTRLLMLHLTLFKMNWSRTFSSGWQDAIFEDNHIDDTSMAADVHLDLDVLLPRKGVLGMTGKFCKIGLDMLSRPAFIMAELWVILSSCNKSK</sequence>
<protein>
    <submittedName>
        <fullName evidence="1">Uncharacterized protein</fullName>
    </submittedName>
</protein>
<reference evidence="1 2" key="1">
    <citation type="journal article" name="Sci. Rep.">
        <title>Telomere-to-telomere assembled and centromere annotated genomes of the two main subspecies of the button mushroom Agaricus bisporus reveal especially polymorphic chromosome ends.</title>
        <authorList>
            <person name="Sonnenberg A.S.M."/>
            <person name="Sedaghat-Telgerd N."/>
            <person name="Lavrijssen B."/>
            <person name="Ohm R.A."/>
            <person name="Hendrickx P.M."/>
            <person name="Scholtmeijer K."/>
            <person name="Baars J.J.P."/>
            <person name="van Peer A."/>
        </authorList>
    </citation>
    <scope>NUCLEOTIDE SEQUENCE [LARGE SCALE GENOMIC DNA]</scope>
    <source>
        <strain evidence="1 2">H119_p4</strain>
    </source>
</reference>
<gene>
    <name evidence="1" type="ORF">Agabi119p4_10603</name>
</gene>
<dbReference type="AlphaFoldDB" id="A0A8H7C408"/>
<evidence type="ECO:0000313" key="1">
    <source>
        <dbReference type="EMBL" id="KAF7761194.1"/>
    </source>
</evidence>
<evidence type="ECO:0000313" key="2">
    <source>
        <dbReference type="Proteomes" id="UP000629468"/>
    </source>
</evidence>
<dbReference type="EMBL" id="JABXXO010000014">
    <property type="protein sequence ID" value="KAF7761194.1"/>
    <property type="molecule type" value="Genomic_DNA"/>
</dbReference>